<evidence type="ECO:0000313" key="2">
    <source>
        <dbReference type="Proteomes" id="UP001440984"/>
    </source>
</evidence>
<accession>A0ABV0LI39</accession>
<name>A0ABV0LI39_9PSEU</name>
<dbReference type="EMBL" id="JBDZYD010000008">
    <property type="protein sequence ID" value="MEQ0561831.1"/>
    <property type="molecule type" value="Genomic_DNA"/>
</dbReference>
<dbReference type="Proteomes" id="UP001440984">
    <property type="component" value="Unassembled WGS sequence"/>
</dbReference>
<protein>
    <submittedName>
        <fullName evidence="1">Uncharacterized protein</fullName>
    </submittedName>
</protein>
<organism evidence="1 2">
    <name type="scientific">Amycolatopsis melonis</name>
    <dbReference type="NCBI Taxonomy" id="3156488"/>
    <lineage>
        <taxon>Bacteria</taxon>
        <taxon>Bacillati</taxon>
        <taxon>Actinomycetota</taxon>
        <taxon>Actinomycetes</taxon>
        <taxon>Pseudonocardiales</taxon>
        <taxon>Pseudonocardiaceae</taxon>
        <taxon>Amycolatopsis</taxon>
    </lineage>
</organism>
<keyword evidence="2" id="KW-1185">Reference proteome</keyword>
<dbReference type="RefSeq" id="WP_348953195.1">
    <property type="nucleotide sequence ID" value="NZ_JBDZYD010000008.1"/>
</dbReference>
<gene>
    <name evidence="1" type="ORF">ABJI51_22340</name>
</gene>
<comment type="caution">
    <text evidence="1">The sequence shown here is derived from an EMBL/GenBank/DDBJ whole genome shotgun (WGS) entry which is preliminary data.</text>
</comment>
<reference evidence="1 2" key="1">
    <citation type="submission" date="2024-05" db="EMBL/GenBank/DDBJ databases">
        <authorList>
            <person name="Zhao H."/>
            <person name="Xu Y."/>
            <person name="Lin S."/>
            <person name="Spain J.C."/>
            <person name="Zhou N.-Y."/>
        </authorList>
    </citation>
    <scope>NUCLEOTIDE SEQUENCE [LARGE SCALE GENOMIC DNA]</scope>
    <source>
        <strain evidence="1 2">NEAU-NG30</strain>
    </source>
</reference>
<proteinExistence type="predicted"/>
<evidence type="ECO:0000313" key="1">
    <source>
        <dbReference type="EMBL" id="MEQ0561831.1"/>
    </source>
</evidence>
<sequence length="45" mass="4768">MARTCRGSSPTGTWRPGCGSSWRLGVFVAAQAAGLMRVIRESDLA</sequence>